<keyword evidence="3" id="KW-1185">Reference proteome</keyword>
<gene>
    <name evidence="2" type="ORF">SPI_04264</name>
</gene>
<dbReference type="InterPro" id="IPR002925">
    <property type="entry name" value="Dienelactn_hydro"/>
</dbReference>
<reference evidence="2 3" key="1">
    <citation type="journal article" date="2016" name="Genome Biol. Evol.">
        <title>Divergent and convergent evolution of fungal pathogenicity.</title>
        <authorList>
            <person name="Shang Y."/>
            <person name="Xiao G."/>
            <person name="Zheng P."/>
            <person name="Cen K."/>
            <person name="Zhan S."/>
            <person name="Wang C."/>
        </authorList>
    </citation>
    <scope>NUCLEOTIDE SEQUENCE [LARGE SCALE GENOMIC DNA]</scope>
    <source>
        <strain evidence="2 3">RCEF 264</strain>
    </source>
</reference>
<sequence>MFSARRARGFQWDGQPQGRIAKLGPYDAYVADADANANDDNGSHHHAALLLIPDVFGWTARNTRLLADHYARETGATVYLVDLFRGHPLDRAAAPALSDDEFLAQNLPPFLARRAGRTTATVVMVVAVLLPDGGRRTPKWASSGTPAGPGSTGTSATAVVAGPLVDAAAVACPSLATARDVDEVAVPLLVLAPEYDDAYTPTLKQHTFTTLTANGVALEYLHFPEVAHGALLRGDPGIPGERAAMVRAMDAAVGFFRFYLNK</sequence>
<proteinExistence type="predicted"/>
<dbReference type="OrthoDB" id="10019231at2759"/>
<protein>
    <recommendedName>
        <fullName evidence="1">Dienelactone hydrolase domain-containing protein</fullName>
    </recommendedName>
</protein>
<evidence type="ECO:0000259" key="1">
    <source>
        <dbReference type="Pfam" id="PF01738"/>
    </source>
</evidence>
<dbReference type="Gene3D" id="3.40.50.1820">
    <property type="entry name" value="alpha/beta hydrolase"/>
    <property type="match status" value="1"/>
</dbReference>
<dbReference type="Pfam" id="PF01738">
    <property type="entry name" value="DLH"/>
    <property type="match status" value="1"/>
</dbReference>
<evidence type="ECO:0000313" key="2">
    <source>
        <dbReference type="EMBL" id="OAA62724.1"/>
    </source>
</evidence>
<dbReference type="GO" id="GO:0016787">
    <property type="term" value="F:hydrolase activity"/>
    <property type="evidence" value="ECO:0007669"/>
    <property type="project" value="InterPro"/>
</dbReference>
<name>A0A167VKL2_9HYPO</name>
<organism evidence="2 3">
    <name type="scientific">Niveomyces insectorum RCEF 264</name>
    <dbReference type="NCBI Taxonomy" id="1081102"/>
    <lineage>
        <taxon>Eukaryota</taxon>
        <taxon>Fungi</taxon>
        <taxon>Dikarya</taxon>
        <taxon>Ascomycota</taxon>
        <taxon>Pezizomycotina</taxon>
        <taxon>Sordariomycetes</taxon>
        <taxon>Hypocreomycetidae</taxon>
        <taxon>Hypocreales</taxon>
        <taxon>Cordycipitaceae</taxon>
        <taxon>Niveomyces</taxon>
    </lineage>
</organism>
<dbReference type="SUPFAM" id="SSF53474">
    <property type="entry name" value="alpha/beta-Hydrolases"/>
    <property type="match status" value="1"/>
</dbReference>
<feature type="domain" description="Dienelactone hydrolase" evidence="1">
    <location>
        <begin position="46"/>
        <end position="259"/>
    </location>
</feature>
<dbReference type="Proteomes" id="UP000076874">
    <property type="component" value="Unassembled WGS sequence"/>
</dbReference>
<comment type="caution">
    <text evidence="2">The sequence shown here is derived from an EMBL/GenBank/DDBJ whole genome shotgun (WGS) entry which is preliminary data.</text>
</comment>
<evidence type="ECO:0000313" key="3">
    <source>
        <dbReference type="Proteomes" id="UP000076874"/>
    </source>
</evidence>
<dbReference type="InterPro" id="IPR029058">
    <property type="entry name" value="AB_hydrolase_fold"/>
</dbReference>
<dbReference type="AlphaFoldDB" id="A0A167VKL2"/>
<dbReference type="EMBL" id="AZHD01000006">
    <property type="protein sequence ID" value="OAA62724.1"/>
    <property type="molecule type" value="Genomic_DNA"/>
</dbReference>
<dbReference type="PANTHER" id="PTHR17630">
    <property type="entry name" value="DIENELACTONE HYDROLASE"/>
    <property type="match status" value="1"/>
</dbReference>
<accession>A0A167VKL2</accession>
<dbReference type="PANTHER" id="PTHR17630:SF55">
    <property type="entry name" value="DIENELACTONE HYDROLASE FAMILY PROTEIN (AFU_ORTHOLOGUE AFUA_1G01900)"/>
    <property type="match status" value="1"/>
</dbReference>
<dbReference type="STRING" id="1081102.A0A167VKL2"/>